<evidence type="ECO:0000313" key="3">
    <source>
        <dbReference type="EMBL" id="GAA4462295.1"/>
    </source>
</evidence>
<gene>
    <name evidence="3" type="ORF">GCM10023093_08610</name>
</gene>
<dbReference type="EMBL" id="BAABFA010000007">
    <property type="protein sequence ID" value="GAA4462295.1"/>
    <property type="molecule type" value="Genomic_DNA"/>
</dbReference>
<protein>
    <submittedName>
        <fullName evidence="3">Uncharacterized protein</fullName>
    </submittedName>
</protein>
<sequence>MVLLPYCAHGAQLILYGQIQLRAGIVSFLNLAVFITAVISIKQYFWPGDNNTLPFHYFNIVFTVLFYAVALPFLITNREYYEEYAQLVPLSVIQKFFVSLTISSIAQWFIIAGLVVNVLYIRRFRRDYYQAGIASDEPDTATDHPGESGMDVPADTAGPEQTSTDTDPNSENSTSNTSTH</sequence>
<dbReference type="Proteomes" id="UP001500067">
    <property type="component" value="Unassembled WGS sequence"/>
</dbReference>
<name>A0ABP8N9L1_9BACT</name>
<keyword evidence="2" id="KW-0812">Transmembrane</keyword>
<evidence type="ECO:0000256" key="1">
    <source>
        <dbReference type="SAM" id="MobiDB-lite"/>
    </source>
</evidence>
<feature type="transmembrane region" description="Helical" evidence="2">
    <location>
        <begin position="25"/>
        <end position="45"/>
    </location>
</feature>
<reference evidence="4" key="1">
    <citation type="journal article" date="2019" name="Int. J. Syst. Evol. Microbiol.">
        <title>The Global Catalogue of Microorganisms (GCM) 10K type strain sequencing project: providing services to taxonomists for standard genome sequencing and annotation.</title>
        <authorList>
            <consortium name="The Broad Institute Genomics Platform"/>
            <consortium name="The Broad Institute Genome Sequencing Center for Infectious Disease"/>
            <person name="Wu L."/>
            <person name="Ma J."/>
        </authorList>
    </citation>
    <scope>NUCLEOTIDE SEQUENCE [LARGE SCALE GENOMIC DNA]</scope>
    <source>
        <strain evidence="4">JCM 32105</strain>
    </source>
</reference>
<keyword evidence="2" id="KW-0472">Membrane</keyword>
<comment type="caution">
    <text evidence="3">The sequence shown here is derived from an EMBL/GenBank/DDBJ whole genome shotgun (WGS) entry which is preliminary data.</text>
</comment>
<feature type="transmembrane region" description="Helical" evidence="2">
    <location>
        <begin position="96"/>
        <end position="120"/>
    </location>
</feature>
<accession>A0ABP8N9L1</accession>
<feature type="region of interest" description="Disordered" evidence="1">
    <location>
        <begin position="135"/>
        <end position="180"/>
    </location>
</feature>
<organism evidence="3 4">
    <name type="scientific">Nemorincola caseinilytica</name>
    <dbReference type="NCBI Taxonomy" id="2054315"/>
    <lineage>
        <taxon>Bacteria</taxon>
        <taxon>Pseudomonadati</taxon>
        <taxon>Bacteroidota</taxon>
        <taxon>Chitinophagia</taxon>
        <taxon>Chitinophagales</taxon>
        <taxon>Chitinophagaceae</taxon>
        <taxon>Nemorincola</taxon>
    </lineage>
</organism>
<evidence type="ECO:0000256" key="2">
    <source>
        <dbReference type="SAM" id="Phobius"/>
    </source>
</evidence>
<keyword evidence="2" id="KW-1133">Transmembrane helix</keyword>
<feature type="transmembrane region" description="Helical" evidence="2">
    <location>
        <begin position="57"/>
        <end position="76"/>
    </location>
</feature>
<proteinExistence type="predicted"/>
<evidence type="ECO:0000313" key="4">
    <source>
        <dbReference type="Proteomes" id="UP001500067"/>
    </source>
</evidence>
<keyword evidence="4" id="KW-1185">Reference proteome</keyword>
<feature type="compositionally biased region" description="Low complexity" evidence="1">
    <location>
        <begin position="162"/>
        <end position="180"/>
    </location>
</feature>